<evidence type="ECO:0000313" key="7">
    <source>
        <dbReference type="Proteomes" id="UP000814176"/>
    </source>
</evidence>
<evidence type="ECO:0000256" key="3">
    <source>
        <dbReference type="ARBA" id="ARBA00022989"/>
    </source>
</evidence>
<sequence length="219" mass="23688">MSNPGERPQRIAALRWAAGTASWSLASLHFFAETYGVQSHPALKFFPSCSKGESIGYDRARREGAPDDFLSQKCGTYRAVGGDPTELNSETPFTALSSVAPAASRPAKISGSSLHKLPGPSSILKPIIRIPGFRGMWLGQTATLIRQAGGDAAWFAFKGGRRDVPAQAARRPVLPQKGTAYMGVRCVWCRGEYCLQRRFLADTMKRAIQTEAEVAVKGS</sequence>
<organism evidence="6 7">
    <name type="scientific">Rhodofomes roseus</name>
    <dbReference type="NCBI Taxonomy" id="34475"/>
    <lineage>
        <taxon>Eukaryota</taxon>
        <taxon>Fungi</taxon>
        <taxon>Dikarya</taxon>
        <taxon>Basidiomycota</taxon>
        <taxon>Agaricomycotina</taxon>
        <taxon>Agaricomycetes</taxon>
        <taxon>Polyporales</taxon>
        <taxon>Rhodofomes</taxon>
    </lineage>
</organism>
<dbReference type="RefSeq" id="XP_047777590.1">
    <property type="nucleotide sequence ID" value="XM_047926685.1"/>
</dbReference>
<evidence type="ECO:0000256" key="5">
    <source>
        <dbReference type="PROSITE-ProRule" id="PRU00282"/>
    </source>
</evidence>
<feature type="repeat" description="Solcar" evidence="5">
    <location>
        <begin position="84"/>
        <end position="164"/>
    </location>
</feature>
<dbReference type="InterPro" id="IPR018108">
    <property type="entry name" value="MCP_transmembrane"/>
</dbReference>
<reference evidence="6 7" key="1">
    <citation type="journal article" date="2021" name="Environ. Microbiol.">
        <title>Gene family expansions and transcriptome signatures uncover fungal adaptations to wood decay.</title>
        <authorList>
            <person name="Hage H."/>
            <person name="Miyauchi S."/>
            <person name="Viragh M."/>
            <person name="Drula E."/>
            <person name="Min B."/>
            <person name="Chaduli D."/>
            <person name="Navarro D."/>
            <person name="Favel A."/>
            <person name="Norest M."/>
            <person name="Lesage-Meessen L."/>
            <person name="Balint B."/>
            <person name="Merenyi Z."/>
            <person name="de Eugenio L."/>
            <person name="Morin E."/>
            <person name="Martinez A.T."/>
            <person name="Baldrian P."/>
            <person name="Stursova M."/>
            <person name="Martinez M.J."/>
            <person name="Novotny C."/>
            <person name="Magnuson J.K."/>
            <person name="Spatafora J.W."/>
            <person name="Maurice S."/>
            <person name="Pangilinan J."/>
            <person name="Andreopoulos W."/>
            <person name="LaButti K."/>
            <person name="Hundley H."/>
            <person name="Na H."/>
            <person name="Kuo A."/>
            <person name="Barry K."/>
            <person name="Lipzen A."/>
            <person name="Henrissat B."/>
            <person name="Riley R."/>
            <person name="Ahrendt S."/>
            <person name="Nagy L.G."/>
            <person name="Grigoriev I.V."/>
            <person name="Martin F."/>
            <person name="Rosso M.N."/>
        </authorList>
    </citation>
    <scope>NUCLEOTIDE SEQUENCE [LARGE SCALE GENOMIC DNA]</scope>
    <source>
        <strain evidence="6 7">CIRM-BRFM 1785</strain>
    </source>
</reference>
<evidence type="ECO:0000256" key="1">
    <source>
        <dbReference type="ARBA" id="ARBA00004141"/>
    </source>
</evidence>
<gene>
    <name evidence="6" type="ORF">C8Q71DRAFT_848877</name>
</gene>
<keyword evidence="7" id="KW-1185">Reference proteome</keyword>
<accession>A0ABQ8KD27</accession>
<evidence type="ECO:0000256" key="4">
    <source>
        <dbReference type="ARBA" id="ARBA00023136"/>
    </source>
</evidence>
<dbReference type="Proteomes" id="UP000814176">
    <property type="component" value="Unassembled WGS sequence"/>
</dbReference>
<keyword evidence="3" id="KW-1133">Transmembrane helix</keyword>
<keyword evidence="4 5" id="KW-0472">Membrane</keyword>
<dbReference type="SUPFAM" id="SSF103506">
    <property type="entry name" value="Mitochondrial carrier"/>
    <property type="match status" value="1"/>
</dbReference>
<dbReference type="InterPro" id="IPR023395">
    <property type="entry name" value="MCP_dom_sf"/>
</dbReference>
<dbReference type="GeneID" id="72007417"/>
<keyword evidence="2 5" id="KW-0812">Transmembrane</keyword>
<dbReference type="PROSITE" id="PS50920">
    <property type="entry name" value="SOLCAR"/>
    <property type="match status" value="1"/>
</dbReference>
<comment type="subcellular location">
    <subcellularLocation>
        <location evidence="1">Membrane</location>
        <topology evidence="1">Multi-pass membrane protein</topology>
    </subcellularLocation>
</comment>
<evidence type="ECO:0000256" key="2">
    <source>
        <dbReference type="ARBA" id="ARBA00022692"/>
    </source>
</evidence>
<comment type="caution">
    <text evidence="6">The sequence shown here is derived from an EMBL/GenBank/DDBJ whole genome shotgun (WGS) entry which is preliminary data.</text>
</comment>
<proteinExistence type="predicted"/>
<evidence type="ECO:0000313" key="6">
    <source>
        <dbReference type="EMBL" id="KAH9835157.1"/>
    </source>
</evidence>
<dbReference type="EMBL" id="JADCUA010000013">
    <property type="protein sequence ID" value="KAH9835157.1"/>
    <property type="molecule type" value="Genomic_DNA"/>
</dbReference>
<protein>
    <submittedName>
        <fullName evidence="6">Uncharacterized protein</fullName>
    </submittedName>
</protein>
<name>A0ABQ8KD27_9APHY</name>